<dbReference type="InterPro" id="IPR011009">
    <property type="entry name" value="Kinase-like_dom_sf"/>
</dbReference>
<keyword evidence="5 8" id="KW-0418">Kinase</keyword>
<organism evidence="8 9">
    <name type="scientific">Haematococcus lacustris</name>
    <name type="common">Green alga</name>
    <name type="synonym">Haematococcus pluvialis</name>
    <dbReference type="NCBI Taxonomy" id="44745"/>
    <lineage>
        <taxon>Eukaryota</taxon>
        <taxon>Viridiplantae</taxon>
        <taxon>Chlorophyta</taxon>
        <taxon>core chlorophytes</taxon>
        <taxon>Chlorophyceae</taxon>
        <taxon>CS clade</taxon>
        <taxon>Chlamydomonadales</taxon>
        <taxon>Haematococcaceae</taxon>
        <taxon>Haematococcus</taxon>
    </lineage>
</organism>
<evidence type="ECO:0000259" key="7">
    <source>
        <dbReference type="PROSITE" id="PS50011"/>
    </source>
</evidence>
<dbReference type="EMBL" id="BLLF01003737">
    <property type="protein sequence ID" value="GFH28089.1"/>
    <property type="molecule type" value="Genomic_DNA"/>
</dbReference>
<protein>
    <recommendedName>
        <fullName evidence="1">non-specific serine/threonine protein kinase</fullName>
        <ecNumber evidence="1">2.7.11.1</ecNumber>
    </recommendedName>
</protein>
<dbReference type="Pfam" id="PF00069">
    <property type="entry name" value="Pkinase"/>
    <property type="match status" value="1"/>
</dbReference>
<feature type="non-terminal residue" evidence="8">
    <location>
        <position position="1"/>
    </location>
</feature>
<evidence type="ECO:0000256" key="1">
    <source>
        <dbReference type="ARBA" id="ARBA00012513"/>
    </source>
</evidence>
<gene>
    <name evidence="8" type="ORF">HaLaN_26514</name>
</gene>
<comment type="caution">
    <text evidence="8">The sequence shown here is derived from an EMBL/GenBank/DDBJ whole genome shotgun (WGS) entry which is preliminary data.</text>
</comment>
<feature type="domain" description="Protein kinase" evidence="7">
    <location>
        <begin position="1"/>
        <end position="92"/>
    </location>
</feature>
<accession>A0A6A0A6B9</accession>
<evidence type="ECO:0000313" key="8">
    <source>
        <dbReference type="EMBL" id="GFH28089.1"/>
    </source>
</evidence>
<dbReference type="EC" id="2.7.11.1" evidence="1"/>
<name>A0A6A0A6B9_HAELA</name>
<reference evidence="8 9" key="1">
    <citation type="submission" date="2020-02" db="EMBL/GenBank/DDBJ databases">
        <title>Draft genome sequence of Haematococcus lacustris strain NIES-144.</title>
        <authorList>
            <person name="Morimoto D."/>
            <person name="Nakagawa S."/>
            <person name="Yoshida T."/>
            <person name="Sawayama S."/>
        </authorList>
    </citation>
    <scope>NUCLEOTIDE SEQUENCE [LARGE SCALE GENOMIC DNA]</scope>
    <source>
        <strain evidence="8 9">NIES-144</strain>
    </source>
</reference>
<evidence type="ECO:0000256" key="3">
    <source>
        <dbReference type="ARBA" id="ARBA00022679"/>
    </source>
</evidence>
<dbReference type="PANTHER" id="PTHR45637">
    <property type="entry name" value="FLIPPASE KINASE 1-RELATED"/>
    <property type="match status" value="1"/>
</dbReference>
<evidence type="ECO:0000256" key="2">
    <source>
        <dbReference type="ARBA" id="ARBA00022527"/>
    </source>
</evidence>
<evidence type="ECO:0000256" key="5">
    <source>
        <dbReference type="ARBA" id="ARBA00022777"/>
    </source>
</evidence>
<dbReference type="GO" id="GO:0005524">
    <property type="term" value="F:ATP binding"/>
    <property type="evidence" value="ECO:0007669"/>
    <property type="project" value="UniProtKB-KW"/>
</dbReference>
<keyword evidence="2" id="KW-0723">Serine/threonine-protein kinase</keyword>
<keyword evidence="4" id="KW-0547">Nucleotide-binding</keyword>
<evidence type="ECO:0000256" key="4">
    <source>
        <dbReference type="ARBA" id="ARBA00022741"/>
    </source>
</evidence>
<dbReference type="InterPro" id="IPR000719">
    <property type="entry name" value="Prot_kinase_dom"/>
</dbReference>
<dbReference type="SUPFAM" id="SSF56112">
    <property type="entry name" value="Protein kinase-like (PK-like)"/>
    <property type="match status" value="1"/>
</dbReference>
<dbReference type="GO" id="GO:0004674">
    <property type="term" value="F:protein serine/threonine kinase activity"/>
    <property type="evidence" value="ECO:0007669"/>
    <property type="project" value="UniProtKB-KW"/>
</dbReference>
<evidence type="ECO:0000313" key="9">
    <source>
        <dbReference type="Proteomes" id="UP000485058"/>
    </source>
</evidence>
<keyword evidence="3" id="KW-0808">Transferase</keyword>
<sequence>VIEKGAAAHGCASDWWALGVLTYELLYARSPFVGATQERTMYNITMRAVDFPASLRVSAKAKSFVRSLLRQRVEYRLGSRQGVAELMAHPWFENVQWPSVPGFDASCTPIP</sequence>
<proteinExistence type="predicted"/>
<dbReference type="PROSITE" id="PS50011">
    <property type="entry name" value="PROTEIN_KINASE_DOM"/>
    <property type="match status" value="1"/>
</dbReference>
<dbReference type="Gene3D" id="1.10.510.10">
    <property type="entry name" value="Transferase(Phosphotransferase) domain 1"/>
    <property type="match status" value="1"/>
</dbReference>
<dbReference type="AlphaFoldDB" id="A0A6A0A6B9"/>
<keyword evidence="9" id="KW-1185">Reference proteome</keyword>
<keyword evidence="6" id="KW-0067">ATP-binding</keyword>
<evidence type="ECO:0000256" key="6">
    <source>
        <dbReference type="ARBA" id="ARBA00022840"/>
    </source>
</evidence>
<dbReference type="Proteomes" id="UP000485058">
    <property type="component" value="Unassembled WGS sequence"/>
</dbReference>